<dbReference type="STRING" id="886738.Nlim_0257"/>
<evidence type="ECO:0000313" key="1">
    <source>
        <dbReference type="EMBL" id="EGG42832.1"/>
    </source>
</evidence>
<dbReference type="InterPro" id="IPR003669">
    <property type="entry name" value="Thymidylate_synthase_ThyX"/>
</dbReference>
<proteinExistence type="predicted"/>
<dbReference type="Pfam" id="PF02511">
    <property type="entry name" value="Thy1"/>
    <property type="match status" value="2"/>
</dbReference>
<sequence length="545" mass="64090">MENLTNILSEFSDNEKKILVDHFSNADGNVFAITTPRQVDRGALMSRYSRTDKSMRRIFLDEFLQNENRGEEFYNRVLLEYGDDSVAELGEAQIAIEGLSNIAVKKIEDRRIGLSYLEKSSRYVAWNKKTDGEYRFYRDQVLMKSKFSDLYVDACNFSFDVYSKNIEPMIKYVREKYPIEKYTFKDSKDGKEKSFSKLKEDSDIKSANMIYNGSTKAKALDILRGLLPASTLTNVGVTGNGRAFEYLLTILGASDLDEERDLASKIKKELDTTIKAFVRRADDKYGKAFQEYLRQVKITSKKIAKKIKPELITGTTTRLVDYEPEKNAIDKIITSIIYEQSPSTSYHNIMQQVKKLSKDEKIKTINSFTILRKNRRHRPSRAFENVYYTFDLLNNFGMFRDFHRHRALTLERQLLTTDHGYNTPNEIKVLGIEKEYQECMKNTKHTFDKIRTKHPEQAQYVVNFAYNYPYFMKFNLREACHLIELRTVPQGHIDYRRVAQQMFKEIDKVHPNLSKIMRFVDLKEYDLERFESEKRTEEKRKNLKK</sequence>
<protein>
    <submittedName>
        <fullName evidence="1">Thymidylate synthase complementing protein ThyX</fullName>
    </submittedName>
</protein>
<dbReference type="HOGENOM" id="CLU_024745_0_0_2"/>
<dbReference type="GO" id="GO:0070402">
    <property type="term" value="F:NADPH binding"/>
    <property type="evidence" value="ECO:0007669"/>
    <property type="project" value="TreeGrafter"/>
</dbReference>
<organism evidence="1">
    <name type="scientific">Candidatus Nitrosarchaeum limnium SFB1</name>
    <dbReference type="NCBI Taxonomy" id="886738"/>
    <lineage>
        <taxon>Archaea</taxon>
        <taxon>Nitrososphaerota</taxon>
        <taxon>Nitrososphaeria</taxon>
        <taxon>Nitrosopumilales</taxon>
        <taxon>Nitrosopumilaceae</taxon>
        <taxon>Nitrosarchaeum</taxon>
    </lineage>
</organism>
<comment type="caution">
    <text evidence="1">The sequence shown here is derived from an EMBL/GenBank/DDBJ whole genome shotgun (WGS) entry which is preliminary data.</text>
</comment>
<dbReference type="PANTHER" id="PTHR34934:SF1">
    <property type="entry name" value="FLAVIN-DEPENDENT THYMIDYLATE SYNTHASE"/>
    <property type="match status" value="1"/>
</dbReference>
<name>F3KIG0_9ARCH</name>
<dbReference type="Proteomes" id="UP000004348">
    <property type="component" value="Chromosome"/>
</dbReference>
<gene>
    <name evidence="1" type="ORF">Nlim_0257</name>
</gene>
<dbReference type="PANTHER" id="PTHR34934">
    <property type="entry name" value="FLAVIN-DEPENDENT THYMIDYLATE SYNTHASE"/>
    <property type="match status" value="1"/>
</dbReference>
<dbReference type="Gene3D" id="3.30.1360.170">
    <property type="match status" value="2"/>
</dbReference>
<dbReference type="CDD" id="cd20175">
    <property type="entry name" value="ThyX"/>
    <property type="match status" value="1"/>
</dbReference>
<dbReference type="InterPro" id="IPR036098">
    <property type="entry name" value="Thymidylate_synthase_ThyX_sf"/>
</dbReference>
<dbReference type="GO" id="GO:0004799">
    <property type="term" value="F:thymidylate synthase activity"/>
    <property type="evidence" value="ECO:0007669"/>
    <property type="project" value="TreeGrafter"/>
</dbReference>
<dbReference type="PROSITE" id="PS51331">
    <property type="entry name" value="THYX"/>
    <property type="match status" value="2"/>
</dbReference>
<dbReference type="EMBL" id="AEGP01000020">
    <property type="protein sequence ID" value="EGG42832.1"/>
    <property type="molecule type" value="Genomic_DNA"/>
</dbReference>
<dbReference type="GO" id="GO:0050660">
    <property type="term" value="F:flavin adenine dinucleotide binding"/>
    <property type="evidence" value="ECO:0007669"/>
    <property type="project" value="InterPro"/>
</dbReference>
<dbReference type="SUPFAM" id="SSF69796">
    <property type="entry name" value="Thymidylate synthase-complementing protein Thy1"/>
    <property type="match status" value="2"/>
</dbReference>
<dbReference type="GO" id="GO:0006231">
    <property type="term" value="P:dTMP biosynthetic process"/>
    <property type="evidence" value="ECO:0007669"/>
    <property type="project" value="InterPro"/>
</dbReference>
<dbReference type="PATRIC" id="fig|886738.10.peg.294"/>
<accession>F3KIG0</accession>
<dbReference type="GO" id="GO:0050797">
    <property type="term" value="F:thymidylate synthase (FAD) activity"/>
    <property type="evidence" value="ECO:0007669"/>
    <property type="project" value="InterPro"/>
</dbReference>
<dbReference type="AlphaFoldDB" id="F3KIG0"/>
<reference evidence="1" key="1">
    <citation type="journal article" date="2011" name="PLoS ONE">
        <title>Genome of a low-salinity ammonia-oxidizing archaeon determined by single-cell and metagenomic analysis.</title>
        <authorList>
            <person name="Blainey P.C."/>
            <person name="Mosier A.C."/>
            <person name="Potanina A."/>
            <person name="Francis C.A."/>
            <person name="Quake S.R."/>
        </authorList>
    </citation>
    <scope>NUCLEOTIDE SEQUENCE [LARGE SCALE GENOMIC DNA]</scope>
    <source>
        <strain evidence="1">SFB1</strain>
    </source>
</reference>